<dbReference type="GO" id="GO:0016491">
    <property type="term" value="F:oxidoreductase activity"/>
    <property type="evidence" value="ECO:0007669"/>
    <property type="project" value="UniProtKB-UniRule"/>
</dbReference>
<evidence type="ECO:0000256" key="1">
    <source>
        <dbReference type="ARBA" id="ARBA00007118"/>
    </source>
</evidence>
<comment type="similarity">
    <text evidence="1 7">Belongs to the nitroreductase family.</text>
</comment>
<dbReference type="Gene3D" id="3.40.109.10">
    <property type="entry name" value="NADH Oxidase"/>
    <property type="match status" value="1"/>
</dbReference>
<evidence type="ECO:0000259" key="9">
    <source>
        <dbReference type="Pfam" id="PF00881"/>
    </source>
</evidence>
<keyword evidence="2 7" id="KW-0285">Flavoprotein</keyword>
<gene>
    <name evidence="10" type="ORF">BJ963_001748</name>
</gene>
<evidence type="ECO:0000256" key="5">
    <source>
        <dbReference type="ARBA" id="ARBA00023002"/>
    </source>
</evidence>
<organism evidence="10 11">
    <name type="scientific">Leifsonia soli</name>
    <dbReference type="NCBI Taxonomy" id="582665"/>
    <lineage>
        <taxon>Bacteria</taxon>
        <taxon>Bacillati</taxon>
        <taxon>Actinomycetota</taxon>
        <taxon>Actinomycetes</taxon>
        <taxon>Micrococcales</taxon>
        <taxon>Microbacteriaceae</taxon>
        <taxon>Leifsonia</taxon>
    </lineage>
</organism>
<evidence type="ECO:0000256" key="2">
    <source>
        <dbReference type="ARBA" id="ARBA00022630"/>
    </source>
</evidence>
<evidence type="ECO:0000256" key="7">
    <source>
        <dbReference type="PIRNR" id="PIRNR000232"/>
    </source>
</evidence>
<dbReference type="PANTHER" id="PTHR43821">
    <property type="entry name" value="NAD(P)H NITROREDUCTASE YDJA-RELATED"/>
    <property type="match status" value="1"/>
</dbReference>
<comment type="caution">
    <text evidence="10">The sequence shown here is derived from an EMBL/GenBank/DDBJ whole genome shotgun (WGS) entry which is preliminary data.</text>
</comment>
<dbReference type="PIRSF" id="PIRSF000232">
    <property type="entry name" value="YdjA"/>
    <property type="match status" value="1"/>
</dbReference>
<evidence type="ECO:0000313" key="11">
    <source>
        <dbReference type="Proteomes" id="UP000589620"/>
    </source>
</evidence>
<feature type="domain" description="Nitroreductase" evidence="9">
    <location>
        <begin position="19"/>
        <end position="169"/>
    </location>
</feature>
<feature type="binding site" evidence="8">
    <location>
        <position position="46"/>
    </location>
    <ligand>
        <name>FMN</name>
        <dbReference type="ChEBI" id="CHEBI:58210"/>
        <note>ligand shared between dimeric partners</note>
    </ligand>
</feature>
<evidence type="ECO:0000256" key="3">
    <source>
        <dbReference type="ARBA" id="ARBA00022643"/>
    </source>
</evidence>
<feature type="binding site" description="in other chain" evidence="8">
    <location>
        <begin position="21"/>
        <end position="23"/>
    </location>
    <ligand>
        <name>FMN</name>
        <dbReference type="ChEBI" id="CHEBI:58210"/>
        <note>ligand shared between dimeric partners</note>
    </ligand>
</feature>
<feature type="binding site" evidence="8">
    <location>
        <position position="50"/>
    </location>
    <ligand>
        <name>FMN</name>
        <dbReference type="ChEBI" id="CHEBI:58210"/>
        <note>ligand shared between dimeric partners</note>
    </ligand>
</feature>
<dbReference type="InterPro" id="IPR026021">
    <property type="entry name" value="YdjA-like"/>
</dbReference>
<evidence type="ECO:0000256" key="4">
    <source>
        <dbReference type="ARBA" id="ARBA00022857"/>
    </source>
</evidence>
<sequence>MTEAPTVAGPAGGLAERVAARRSYSRVTPDAPTHEELLPLVAAAGRVADHSALHPWRLIELRGDARLRLGQAFVRDAKATGSDAEKLASKPLRSSLLIAIVSVRTKSDKVPGWEQDAVASGVAHILSLLLHDAGWGVMWRTGHHTRSKAVHRMHGLKKNERLLGWLYVGGITADSREGHRRSIDPERFLTTLD</sequence>
<dbReference type="EMBL" id="JACCBJ010000001">
    <property type="protein sequence ID" value="NYD74229.1"/>
    <property type="molecule type" value="Genomic_DNA"/>
</dbReference>
<dbReference type="Proteomes" id="UP000589620">
    <property type="component" value="Unassembled WGS sequence"/>
</dbReference>
<dbReference type="InterPro" id="IPR029479">
    <property type="entry name" value="Nitroreductase"/>
</dbReference>
<keyword evidence="11" id="KW-1185">Reference proteome</keyword>
<dbReference type="InterPro" id="IPR052530">
    <property type="entry name" value="NAD(P)H_nitroreductase"/>
</dbReference>
<accession>A0A852SYL3</accession>
<keyword evidence="3 7" id="KW-0288">FMN</keyword>
<dbReference type="AlphaFoldDB" id="A0A852SYL3"/>
<keyword evidence="5 7" id="KW-0560">Oxidoreductase</keyword>
<dbReference type="EC" id="1.-.-.-" evidence="7"/>
<keyword evidence="6 7" id="KW-0520">NAD</keyword>
<proteinExistence type="inferred from homology"/>
<protein>
    <recommendedName>
        <fullName evidence="7">Putative NAD(P)H nitroreductase</fullName>
        <ecNumber evidence="7">1.-.-.-</ecNumber>
    </recommendedName>
</protein>
<dbReference type="RefSeq" id="WP_179456049.1">
    <property type="nucleotide sequence ID" value="NZ_BAAAPX010000001.1"/>
</dbReference>
<dbReference type="InterPro" id="IPR000415">
    <property type="entry name" value="Nitroreductase-like"/>
</dbReference>
<keyword evidence="4 7" id="KW-0521">NADP</keyword>
<name>A0A852SYL3_9MICO</name>
<evidence type="ECO:0000256" key="8">
    <source>
        <dbReference type="PIRSR" id="PIRSR000232-1"/>
    </source>
</evidence>
<dbReference type="PANTHER" id="PTHR43821:SF1">
    <property type="entry name" value="NAD(P)H NITROREDUCTASE YDJA-RELATED"/>
    <property type="match status" value="1"/>
</dbReference>
<comment type="cofactor">
    <cofactor evidence="8">
        <name>FMN</name>
        <dbReference type="ChEBI" id="CHEBI:58210"/>
    </cofactor>
    <text evidence="8">Binds 1 FMN per subunit.</text>
</comment>
<dbReference type="SUPFAM" id="SSF55469">
    <property type="entry name" value="FMN-dependent nitroreductase-like"/>
    <property type="match status" value="1"/>
</dbReference>
<evidence type="ECO:0000313" key="10">
    <source>
        <dbReference type="EMBL" id="NYD74229.1"/>
    </source>
</evidence>
<reference evidence="10 11" key="1">
    <citation type="submission" date="2020-07" db="EMBL/GenBank/DDBJ databases">
        <title>Sequencing the genomes of 1000 actinobacteria strains.</title>
        <authorList>
            <person name="Klenk H.-P."/>
        </authorList>
    </citation>
    <scope>NUCLEOTIDE SEQUENCE [LARGE SCALE GENOMIC DNA]</scope>
    <source>
        <strain evidence="10 11">DSM 23871</strain>
    </source>
</reference>
<dbReference type="Pfam" id="PF00881">
    <property type="entry name" value="Nitroreductase"/>
    <property type="match status" value="1"/>
</dbReference>
<feature type="binding site" description="in other chain" evidence="8">
    <location>
        <begin position="139"/>
        <end position="141"/>
    </location>
    <ligand>
        <name>FMN</name>
        <dbReference type="ChEBI" id="CHEBI:58210"/>
        <note>ligand shared between dimeric partners</note>
    </ligand>
</feature>
<evidence type="ECO:0000256" key="6">
    <source>
        <dbReference type="ARBA" id="ARBA00023027"/>
    </source>
</evidence>